<reference evidence="1 3" key="1">
    <citation type="submission" date="2016-02" db="EMBL/GenBank/DDBJ databases">
        <authorList>
            <consortium name="Pathogen Informatics"/>
        </authorList>
    </citation>
    <scope>NUCLEOTIDE SEQUENCE [LARGE SCALE GENOMIC DNA]</scope>
    <source>
        <strain evidence="1 3">LSS48</strain>
    </source>
</reference>
<dbReference type="EMBL" id="FIGO01000011">
    <property type="protein sequence ID" value="CYV03270.1"/>
    <property type="molecule type" value="Genomic_DNA"/>
</dbReference>
<dbReference type="RefSeq" id="WP_029171407.1">
    <property type="nucleotide sequence ID" value="NZ_CEHU01000019.1"/>
</dbReference>
<dbReference type="Proteomes" id="UP000073485">
    <property type="component" value="Unassembled WGS sequence"/>
</dbReference>
<evidence type="ECO:0000313" key="1">
    <source>
        <dbReference type="EMBL" id="CYV03270.1"/>
    </source>
</evidence>
<reference evidence="2" key="2">
    <citation type="submission" date="2022-07" db="EMBL/GenBank/DDBJ databases">
        <authorList>
            <person name="Peng Z."/>
        </authorList>
    </citation>
    <scope>NUCLEOTIDE SEQUENCE</scope>
    <source>
        <strain evidence="2">2022WUSS069</strain>
    </source>
</reference>
<sequence length="254" mass="29225">MLTNVEIEQKELKYLKKFYHFLKYVEDEMIEGFNSKEKIRSDWDGKYGKEISEFAVGAERIVYALLNGRAFGTPNSNPVSSDMFFEVEDAFIHLDMKTVVTDNLGDITGSIFVGENQNSYAGVIKKRKGVEELYSPNIPKYYSQGTPNEKLTLSYFVVILSNSETLEVEMVSIMCMPNGQLHSHYGSRPLQAGKNPGKARFKFSECDKFELLNNESRIMVSYVNKKIPVNVKERLKFFFDNQLYNCELKSRFKG</sequence>
<protein>
    <submittedName>
        <fullName evidence="1">Uncharacterized protein</fullName>
    </submittedName>
</protein>
<evidence type="ECO:0000313" key="3">
    <source>
        <dbReference type="Proteomes" id="UP000073485"/>
    </source>
</evidence>
<organism evidence="1 3">
    <name type="scientific">Streptococcus suis</name>
    <dbReference type="NCBI Taxonomy" id="1307"/>
    <lineage>
        <taxon>Bacteria</taxon>
        <taxon>Bacillati</taxon>
        <taxon>Bacillota</taxon>
        <taxon>Bacilli</taxon>
        <taxon>Lactobacillales</taxon>
        <taxon>Streptococcaceae</taxon>
        <taxon>Streptococcus</taxon>
    </lineage>
</organism>
<name>A0A123U4M5_STRSU</name>
<evidence type="ECO:0000313" key="2">
    <source>
        <dbReference type="EMBL" id="MCR1232613.1"/>
    </source>
</evidence>
<accession>A0A123U4M5</accession>
<dbReference type="AlphaFoldDB" id="A0A123U4M5"/>
<proteinExistence type="predicted"/>
<dbReference type="EMBL" id="JANJPK010000012">
    <property type="protein sequence ID" value="MCR1232613.1"/>
    <property type="molecule type" value="Genomic_DNA"/>
</dbReference>
<dbReference type="Proteomes" id="UP001206089">
    <property type="component" value="Unassembled WGS sequence"/>
</dbReference>
<gene>
    <name evidence="1" type="ORF">ERS132410_01730</name>
    <name evidence="2" type="ORF">NQD44_05660</name>
</gene>